<dbReference type="Proteomes" id="UP000252355">
    <property type="component" value="Unassembled WGS sequence"/>
</dbReference>
<dbReference type="GO" id="GO:0051539">
    <property type="term" value="F:4 iron, 4 sulfur cluster binding"/>
    <property type="evidence" value="ECO:0007669"/>
    <property type="project" value="UniProtKB-KW"/>
</dbReference>
<reference evidence="8 9" key="1">
    <citation type="submission" date="2018-05" db="EMBL/GenBank/DDBJ databases">
        <title>A metagenomic window into the 2 km-deep terrestrial subsurface aquifer revealed taxonomically and functionally diverse microbial community comprising novel uncultured bacterial lineages.</title>
        <authorList>
            <person name="Kadnikov V.V."/>
            <person name="Mardanov A.V."/>
            <person name="Beletsky A.V."/>
            <person name="Banks D."/>
            <person name="Pimenov N.V."/>
            <person name="Frank Y.A."/>
            <person name="Karnachuk O.V."/>
            <person name="Ravin N.V."/>
        </authorList>
    </citation>
    <scope>NUCLEOTIDE SEQUENCE [LARGE SCALE GENOMIC DNA]</scope>
    <source>
        <strain evidence="8">BY5</strain>
    </source>
</reference>
<evidence type="ECO:0000256" key="1">
    <source>
        <dbReference type="ARBA" id="ARBA00007523"/>
    </source>
</evidence>
<evidence type="ECO:0000256" key="2">
    <source>
        <dbReference type="ARBA" id="ARBA00022485"/>
    </source>
</evidence>
<dbReference type="GO" id="GO:0008137">
    <property type="term" value="F:NADH dehydrogenase (ubiquinone) activity"/>
    <property type="evidence" value="ECO:0007669"/>
    <property type="project" value="InterPro"/>
</dbReference>
<dbReference type="GO" id="GO:0046872">
    <property type="term" value="F:metal ion binding"/>
    <property type="evidence" value="ECO:0007669"/>
    <property type="project" value="UniProtKB-KW"/>
</dbReference>
<dbReference type="PANTHER" id="PTHR43578:SF3">
    <property type="entry name" value="NADH-QUINONE OXIDOREDUCTASE SUBUNIT F"/>
    <property type="match status" value="1"/>
</dbReference>
<dbReference type="InterPro" id="IPR001949">
    <property type="entry name" value="NADH-UbQ_OxRdtase_51kDa_CS"/>
</dbReference>
<dbReference type="AlphaFoldDB" id="A0A367ZNT8"/>
<evidence type="ECO:0000256" key="3">
    <source>
        <dbReference type="ARBA" id="ARBA00022723"/>
    </source>
</evidence>
<feature type="domain" description="NADH-ubiquinone oxidoreductase 51kDa subunit iron-sulphur binding" evidence="7">
    <location>
        <begin position="321"/>
        <end position="366"/>
    </location>
</feature>
<dbReference type="SMART" id="SM00928">
    <property type="entry name" value="NADH_4Fe-4S"/>
    <property type="match status" value="1"/>
</dbReference>
<organism evidence="8 9">
    <name type="scientific">Candidatus Ozemobacter sibiricus</name>
    <dbReference type="NCBI Taxonomy" id="2268124"/>
    <lineage>
        <taxon>Bacteria</taxon>
        <taxon>Candidatus Ozemobacteria</taxon>
        <taxon>Candidatus Ozemobacterales</taxon>
        <taxon>Candidatus Ozemobacteraceae</taxon>
        <taxon>Candidatus Ozemobacter</taxon>
    </lineage>
</organism>
<dbReference type="SUPFAM" id="SSF142019">
    <property type="entry name" value="Nqo1 FMN-binding domain-like"/>
    <property type="match status" value="1"/>
</dbReference>
<keyword evidence="5" id="KW-0411">Iron-sulfur</keyword>
<dbReference type="SUPFAM" id="SSF142984">
    <property type="entry name" value="Nqo1 middle domain-like"/>
    <property type="match status" value="1"/>
</dbReference>
<comment type="caution">
    <text evidence="8">The sequence shown here is derived from an EMBL/GenBank/DDBJ whole genome shotgun (WGS) entry which is preliminary data.</text>
</comment>
<dbReference type="Pfam" id="PF10531">
    <property type="entry name" value="SLBB"/>
    <property type="match status" value="1"/>
</dbReference>
<dbReference type="Pfam" id="PF01512">
    <property type="entry name" value="Complex1_51K"/>
    <property type="match status" value="1"/>
</dbReference>
<dbReference type="InterPro" id="IPR019575">
    <property type="entry name" value="Nuop51_4Fe4S-bd"/>
</dbReference>
<evidence type="ECO:0000256" key="6">
    <source>
        <dbReference type="SAM" id="MobiDB-lite"/>
    </source>
</evidence>
<dbReference type="EMBL" id="QOQW01000016">
    <property type="protein sequence ID" value="RCK79021.1"/>
    <property type="molecule type" value="Genomic_DNA"/>
</dbReference>
<comment type="similarity">
    <text evidence="1">Belongs to the complex I 51 kDa subunit family.</text>
</comment>
<dbReference type="InterPro" id="IPR037225">
    <property type="entry name" value="Nuo51_FMN-bd_sf"/>
</dbReference>
<dbReference type="GO" id="GO:0010181">
    <property type="term" value="F:FMN binding"/>
    <property type="evidence" value="ECO:0007669"/>
    <property type="project" value="InterPro"/>
</dbReference>
<name>A0A367ZNT8_9BACT</name>
<dbReference type="Gene3D" id="3.10.20.600">
    <property type="match status" value="1"/>
</dbReference>
<dbReference type="InterPro" id="IPR019554">
    <property type="entry name" value="Soluble_ligand-bd"/>
</dbReference>
<dbReference type="PROSITE" id="PS00645">
    <property type="entry name" value="COMPLEX1_51K_2"/>
    <property type="match status" value="1"/>
</dbReference>
<dbReference type="PANTHER" id="PTHR43578">
    <property type="entry name" value="NADH-QUINONE OXIDOREDUCTASE SUBUNIT F"/>
    <property type="match status" value="1"/>
</dbReference>
<feature type="compositionally biased region" description="Basic and acidic residues" evidence="6">
    <location>
        <begin position="363"/>
        <end position="372"/>
    </location>
</feature>
<dbReference type="Gene3D" id="3.40.50.11540">
    <property type="entry name" value="NADH-ubiquinone oxidoreductase 51kDa subunit"/>
    <property type="match status" value="1"/>
</dbReference>
<keyword evidence="2" id="KW-0004">4Fe-4S</keyword>
<dbReference type="Pfam" id="PF10589">
    <property type="entry name" value="NADH_4Fe-4S"/>
    <property type="match status" value="1"/>
</dbReference>
<evidence type="ECO:0000313" key="8">
    <source>
        <dbReference type="EMBL" id="RCK79021.1"/>
    </source>
</evidence>
<keyword evidence="4" id="KW-0408">Iron</keyword>
<keyword evidence="3" id="KW-0479">Metal-binding</keyword>
<proteinExistence type="inferred from homology"/>
<dbReference type="InterPro" id="IPR037207">
    <property type="entry name" value="Nuop51_4Fe4S-bd_sf"/>
</dbReference>
<evidence type="ECO:0000256" key="4">
    <source>
        <dbReference type="ARBA" id="ARBA00023004"/>
    </source>
</evidence>
<evidence type="ECO:0000259" key="7">
    <source>
        <dbReference type="SMART" id="SM00928"/>
    </source>
</evidence>
<evidence type="ECO:0000313" key="9">
    <source>
        <dbReference type="Proteomes" id="UP000252355"/>
    </source>
</evidence>
<dbReference type="Gene3D" id="1.20.1440.230">
    <property type="entry name" value="NADH-ubiquinone oxidoreductase 51kDa subunit, iron-sulphur binding domain"/>
    <property type="match status" value="1"/>
</dbReference>
<accession>A0A367ZNT8</accession>
<gene>
    <name evidence="8" type="ORF">OZSIB_0363</name>
</gene>
<feature type="region of interest" description="Disordered" evidence="6">
    <location>
        <begin position="357"/>
        <end position="378"/>
    </location>
</feature>
<evidence type="ECO:0000256" key="5">
    <source>
        <dbReference type="ARBA" id="ARBA00023014"/>
    </source>
</evidence>
<protein>
    <submittedName>
        <fullName evidence="8">[FeFe] trimeric bifurcating hydrogernase, NuoF-like subunit</fullName>
    </submittedName>
</protein>
<dbReference type="SUPFAM" id="SSF140490">
    <property type="entry name" value="Nqo1C-terminal domain-like"/>
    <property type="match status" value="1"/>
</dbReference>
<dbReference type="InterPro" id="IPR011538">
    <property type="entry name" value="Nuo51_FMN-bd"/>
</dbReference>
<sequence length="434" mass="46052">MLDHLARPALETWEGYRAAGGGKAFERAVRHSTPEAVRADIQASGLKGRGGSAFPTGEKMEAVARASGFPRYVVMNGEEGGPGGFKDRFLLEGSPYLILEGLLLAGYASGATQGLCVVRRSAPEAQRRLRQAVEGLRAAGWLGANILGTGFTFEVSVEIGAGVFCCGEETALLESVQGRRGYPRPRPPYPSEKGFRDCPTLVVNVETLANLPLIIDRGPEWFRSIGRADDPGTRLWGVSGHVRKPGVYEAPIGTPLAEVLAQAGGPREGERLAAVLPGGAVSAFLPAEALETPLAADTLAAHGGCLGSGAIIAFSDRCCFVQVAQRLAAFFEQESCGKCTPCREGTKKLREVLESVSSARRKNGGEPRRGVGREVPPPRPGELLPLLIETLARSSACGLGRAAGTAIGSALRLFPEEFAAHFQRHECPKRICWS</sequence>